<dbReference type="PROSITE" id="PS00893">
    <property type="entry name" value="NUDIX_BOX"/>
    <property type="match status" value="1"/>
</dbReference>
<evidence type="ECO:0000259" key="3">
    <source>
        <dbReference type="PROSITE" id="PS51462"/>
    </source>
</evidence>
<dbReference type="PROSITE" id="PS51462">
    <property type="entry name" value="NUDIX"/>
    <property type="match status" value="1"/>
</dbReference>
<evidence type="ECO:0000313" key="5">
    <source>
        <dbReference type="Proteomes" id="UP000077881"/>
    </source>
</evidence>
<dbReference type="SUPFAM" id="SSF55811">
    <property type="entry name" value="Nudix"/>
    <property type="match status" value="1"/>
</dbReference>
<keyword evidence="2" id="KW-0378">Hydrolase</keyword>
<dbReference type="GO" id="GO:0016787">
    <property type="term" value="F:hydrolase activity"/>
    <property type="evidence" value="ECO:0007669"/>
    <property type="project" value="UniProtKB-KW"/>
</dbReference>
<dbReference type="PANTHER" id="PTHR11839">
    <property type="entry name" value="UDP/ADP-SUGAR PYROPHOSPHATASE"/>
    <property type="match status" value="1"/>
</dbReference>
<dbReference type="GO" id="GO:0019693">
    <property type="term" value="P:ribose phosphate metabolic process"/>
    <property type="evidence" value="ECO:0007669"/>
    <property type="project" value="TreeGrafter"/>
</dbReference>
<dbReference type="Proteomes" id="UP000077881">
    <property type="component" value="Unassembled WGS sequence"/>
</dbReference>
<protein>
    <submittedName>
        <fullName evidence="4">ADP-ribose pyrophosphatase</fullName>
    </submittedName>
</protein>
<dbReference type="FunFam" id="3.90.79.10:FF:000024">
    <property type="entry name" value="ADP-ribose pyrophosphatase"/>
    <property type="match status" value="1"/>
</dbReference>
<reference evidence="4 5" key="1">
    <citation type="submission" date="2015-05" db="EMBL/GenBank/DDBJ databases">
        <title>Comparison of genome.</title>
        <authorList>
            <person name="Zheng Z."/>
            <person name="Sun M."/>
        </authorList>
    </citation>
    <scope>NUCLEOTIDE SEQUENCE [LARGE SCALE GENOMIC DNA]</scope>
    <source>
        <strain evidence="4 5">G25-74</strain>
    </source>
</reference>
<dbReference type="Pfam" id="PF00293">
    <property type="entry name" value="NUDIX"/>
    <property type="match status" value="1"/>
</dbReference>
<accession>A0A178A716</accession>
<comment type="caution">
    <text evidence="4">The sequence shown here is derived from an EMBL/GenBank/DDBJ whole genome shotgun (WGS) entry which is preliminary data.</text>
</comment>
<dbReference type="OrthoDB" id="9806150at2"/>
<sequence length="182" mass="20571">MNKFEEKTIHSQEIFNGKIIKLQVDEVKLPNGKMAKREIVKHPGAVGIIPITSDGKILMVEQFRKPLERSLLEIPAGKLEQGEEPDITAARELEEETGFRANQLDYLTSFYTAPGFSDEVIHLYIATDLEKVENPLPGDEDEFVDLLEVDLESAATFVDEKRIYDAKTAYAVLYLQMKKVLG</sequence>
<evidence type="ECO:0000313" key="4">
    <source>
        <dbReference type="EMBL" id="OAK75280.1"/>
    </source>
</evidence>
<comment type="cofactor">
    <cofactor evidence="1">
        <name>Mg(2+)</name>
        <dbReference type="ChEBI" id="CHEBI:18420"/>
    </cofactor>
</comment>
<dbReference type="PANTHER" id="PTHR11839:SF18">
    <property type="entry name" value="NUDIX HYDROLASE DOMAIN-CONTAINING PROTEIN"/>
    <property type="match status" value="1"/>
</dbReference>
<dbReference type="Gene3D" id="3.90.79.10">
    <property type="entry name" value="Nucleoside Triphosphate Pyrophosphohydrolase"/>
    <property type="match status" value="1"/>
</dbReference>
<dbReference type="GO" id="GO:0006753">
    <property type="term" value="P:nucleoside phosphate metabolic process"/>
    <property type="evidence" value="ECO:0007669"/>
    <property type="project" value="TreeGrafter"/>
</dbReference>
<dbReference type="STRING" id="217031.ABB05_02755"/>
<name>A0A178A716_9BACI</name>
<dbReference type="InterPro" id="IPR000086">
    <property type="entry name" value="NUDIX_hydrolase_dom"/>
</dbReference>
<dbReference type="InterPro" id="IPR015797">
    <property type="entry name" value="NUDIX_hydrolase-like_dom_sf"/>
</dbReference>
<dbReference type="RefSeq" id="WP_057989538.1">
    <property type="nucleotide sequence ID" value="NZ_JAGGKH010000006.1"/>
</dbReference>
<dbReference type="PATRIC" id="fig|217031.6.peg.599"/>
<dbReference type="GO" id="GO:0005829">
    <property type="term" value="C:cytosol"/>
    <property type="evidence" value="ECO:0007669"/>
    <property type="project" value="TreeGrafter"/>
</dbReference>
<keyword evidence="5" id="KW-1185">Reference proteome</keyword>
<dbReference type="EMBL" id="LDJR01000014">
    <property type="protein sequence ID" value="OAK75280.1"/>
    <property type="molecule type" value="Genomic_DNA"/>
</dbReference>
<gene>
    <name evidence="4" type="ORF">ABB05_02755</name>
</gene>
<evidence type="ECO:0000256" key="1">
    <source>
        <dbReference type="ARBA" id="ARBA00001946"/>
    </source>
</evidence>
<organism evidence="4 5">
    <name type="scientific">Lederbergia galactosidilytica</name>
    <dbReference type="NCBI Taxonomy" id="217031"/>
    <lineage>
        <taxon>Bacteria</taxon>
        <taxon>Bacillati</taxon>
        <taxon>Bacillota</taxon>
        <taxon>Bacilli</taxon>
        <taxon>Bacillales</taxon>
        <taxon>Bacillaceae</taxon>
        <taxon>Lederbergia</taxon>
    </lineage>
</organism>
<feature type="domain" description="Nudix hydrolase" evidence="3">
    <location>
        <begin position="41"/>
        <end position="171"/>
    </location>
</feature>
<dbReference type="InterPro" id="IPR020084">
    <property type="entry name" value="NUDIX_hydrolase_CS"/>
</dbReference>
<proteinExistence type="predicted"/>
<dbReference type="AlphaFoldDB" id="A0A178A716"/>
<evidence type="ECO:0000256" key="2">
    <source>
        <dbReference type="ARBA" id="ARBA00022801"/>
    </source>
</evidence>